<comment type="caution">
    <text evidence="3">The sequence shown here is derived from an EMBL/GenBank/DDBJ whole genome shotgun (WGS) entry which is preliminary data.</text>
</comment>
<dbReference type="InterPro" id="IPR044304">
    <property type="entry name" value="NUBPL-like"/>
</dbReference>
<evidence type="ECO:0000313" key="3">
    <source>
        <dbReference type="EMBL" id="GAE93686.1"/>
    </source>
</evidence>
<evidence type="ECO:0000256" key="2">
    <source>
        <dbReference type="ARBA" id="ARBA00022840"/>
    </source>
</evidence>
<dbReference type="GO" id="GO:0016226">
    <property type="term" value="P:iron-sulfur cluster assembly"/>
    <property type="evidence" value="ECO:0007669"/>
    <property type="project" value="InterPro"/>
</dbReference>
<dbReference type="PANTHER" id="PTHR42961">
    <property type="entry name" value="IRON-SULFUR PROTEIN NUBPL"/>
    <property type="match status" value="1"/>
</dbReference>
<name>W4VKK7_9BACI</name>
<dbReference type="PANTHER" id="PTHR42961:SF2">
    <property type="entry name" value="IRON-SULFUR PROTEIN NUBPL"/>
    <property type="match status" value="1"/>
</dbReference>
<gene>
    <name evidence="3" type="ORF">JCM21714_2789</name>
</gene>
<dbReference type="Proteomes" id="UP000019102">
    <property type="component" value="Unassembled WGS sequence"/>
</dbReference>
<dbReference type="Gene3D" id="3.40.50.300">
    <property type="entry name" value="P-loop containing nucleotide triphosphate hydrolases"/>
    <property type="match status" value="1"/>
</dbReference>
<dbReference type="SUPFAM" id="SSF52540">
    <property type="entry name" value="P-loop containing nucleoside triphosphate hydrolases"/>
    <property type="match status" value="1"/>
</dbReference>
<organism evidence="3 4">
    <name type="scientific">Gracilibacillus boraciitolerans JCM 21714</name>
    <dbReference type="NCBI Taxonomy" id="1298598"/>
    <lineage>
        <taxon>Bacteria</taxon>
        <taxon>Bacillati</taxon>
        <taxon>Bacillota</taxon>
        <taxon>Bacilli</taxon>
        <taxon>Bacillales</taxon>
        <taxon>Bacillaceae</taxon>
        <taxon>Gracilibacillus</taxon>
    </lineage>
</organism>
<proteinExistence type="predicted"/>
<evidence type="ECO:0000256" key="1">
    <source>
        <dbReference type="ARBA" id="ARBA00022741"/>
    </source>
</evidence>
<protein>
    <submittedName>
        <fullName evidence="3">Scaffold protein</fullName>
    </submittedName>
</protein>
<keyword evidence="2" id="KW-0067">ATP-binding</keyword>
<dbReference type="STRING" id="1298598.JCM21714_2789"/>
<dbReference type="AlphaFoldDB" id="W4VKK7"/>
<sequence length="80" mass="8960">MGVEERPKLKGNKIIPVERFGVKIISMGFFVEDNSPVIWRGPRLGKMLTSFFKEVDWGGELDYLLLDLPPGTWGCCIGSS</sequence>
<dbReference type="eggNOG" id="COG0489">
    <property type="taxonomic scope" value="Bacteria"/>
</dbReference>
<dbReference type="GO" id="GO:0051539">
    <property type="term" value="F:4 iron, 4 sulfur cluster binding"/>
    <property type="evidence" value="ECO:0007669"/>
    <property type="project" value="TreeGrafter"/>
</dbReference>
<dbReference type="EMBL" id="BAVS01000015">
    <property type="protein sequence ID" value="GAE93686.1"/>
    <property type="molecule type" value="Genomic_DNA"/>
</dbReference>
<dbReference type="InterPro" id="IPR027417">
    <property type="entry name" value="P-loop_NTPase"/>
</dbReference>
<reference evidence="3 4" key="1">
    <citation type="journal article" date="2014" name="Genome Announc.">
        <title>Draft Genome Sequence of the Boron-Tolerant and Moderately Halotolerant Bacterium Gracilibacillus boraciitolerans JCM 21714T.</title>
        <authorList>
            <person name="Ahmed I."/>
            <person name="Oshima K."/>
            <person name="Suda W."/>
            <person name="Kitamura K."/>
            <person name="Iida T."/>
            <person name="Ohmori Y."/>
            <person name="Fujiwara T."/>
            <person name="Hattori M."/>
            <person name="Ohkuma M."/>
        </authorList>
    </citation>
    <scope>NUCLEOTIDE SEQUENCE [LARGE SCALE GENOMIC DNA]</scope>
    <source>
        <strain evidence="3 4">JCM 21714</strain>
    </source>
</reference>
<dbReference type="InterPro" id="IPR033756">
    <property type="entry name" value="YlxH/NBP35"/>
</dbReference>
<evidence type="ECO:0000313" key="4">
    <source>
        <dbReference type="Proteomes" id="UP000019102"/>
    </source>
</evidence>
<keyword evidence="4" id="KW-1185">Reference proteome</keyword>
<keyword evidence="1" id="KW-0547">Nucleotide-binding</keyword>
<dbReference type="Pfam" id="PF10609">
    <property type="entry name" value="ParA"/>
    <property type="match status" value="1"/>
</dbReference>
<accession>W4VKK7</accession>
<dbReference type="GO" id="GO:0005524">
    <property type="term" value="F:ATP binding"/>
    <property type="evidence" value="ECO:0007669"/>
    <property type="project" value="UniProtKB-KW"/>
</dbReference>